<dbReference type="OrthoDB" id="9771783at2"/>
<reference evidence="1 4" key="2">
    <citation type="submission" date="2016-11" db="EMBL/GenBank/DDBJ databases">
        <title>Draft genome of Pseudomonas versuta A4R1.5.</title>
        <authorList>
            <person name="See-Too W.-S."/>
        </authorList>
    </citation>
    <scope>NUCLEOTIDE SEQUENCE [LARGE SCALE GENOMIC DNA]</scope>
    <source>
        <strain evidence="1 4">A4R1.5</strain>
    </source>
</reference>
<dbReference type="AlphaFoldDB" id="A0A0M3UED9"/>
<dbReference type="EMBL" id="MPJC01000005">
    <property type="protein sequence ID" value="OKA21461.1"/>
    <property type="molecule type" value="Genomic_DNA"/>
</dbReference>
<evidence type="ECO:0000313" key="2">
    <source>
        <dbReference type="EMBL" id="OKA26324.1"/>
    </source>
</evidence>
<accession>A0A0M3UED9</accession>
<keyword evidence="4" id="KW-1185">Reference proteome</keyword>
<accession>A0A1Q4KIU7</accession>
<protein>
    <recommendedName>
        <fullName evidence="5">DUF748 domain-containing protein</fullName>
    </recommendedName>
</protein>
<reference evidence="2 3" key="1">
    <citation type="submission" date="2016-11" db="EMBL/GenBank/DDBJ databases">
        <title>Draft genome of Pseudomonas versuta A4R1.12.</title>
        <authorList>
            <person name="See-Too W.-S."/>
        </authorList>
    </citation>
    <scope>NUCLEOTIDE SEQUENCE [LARGE SCALE GENOMIC DNA]</scope>
    <source>
        <strain evidence="2 3">A4R1.12</strain>
    </source>
</reference>
<evidence type="ECO:0008006" key="5">
    <source>
        <dbReference type="Google" id="ProtNLM"/>
    </source>
</evidence>
<dbReference type="RefSeq" id="WP_060694036.1">
    <property type="nucleotide sequence ID" value="NZ_CP012676.1"/>
</dbReference>
<dbReference type="Proteomes" id="UP000185990">
    <property type="component" value="Unassembled WGS sequence"/>
</dbReference>
<evidence type="ECO:0000313" key="3">
    <source>
        <dbReference type="Proteomes" id="UP000185990"/>
    </source>
</evidence>
<dbReference type="EMBL" id="MPJD01000012">
    <property type="protein sequence ID" value="OKA26324.1"/>
    <property type="molecule type" value="Genomic_DNA"/>
</dbReference>
<gene>
    <name evidence="1" type="ORF">BOH73_09130</name>
    <name evidence="2" type="ORF">BOH74_06855</name>
</gene>
<evidence type="ECO:0000313" key="4">
    <source>
        <dbReference type="Proteomes" id="UP000186677"/>
    </source>
</evidence>
<dbReference type="KEGG" id="ppsy:AOC04_13130"/>
<evidence type="ECO:0000313" key="1">
    <source>
        <dbReference type="EMBL" id="OKA21461.1"/>
    </source>
</evidence>
<comment type="caution">
    <text evidence="2">The sequence shown here is derived from an EMBL/GenBank/DDBJ whole genome shotgun (WGS) entry which is preliminary data.</text>
</comment>
<organism evidence="2 3">
    <name type="scientific">Pseudomonas versuta</name>
    <dbReference type="NCBI Taxonomy" id="1788301"/>
    <lineage>
        <taxon>Bacteria</taxon>
        <taxon>Pseudomonadati</taxon>
        <taxon>Pseudomonadota</taxon>
        <taxon>Gammaproteobacteria</taxon>
        <taxon>Pseudomonadales</taxon>
        <taxon>Pseudomonadaceae</taxon>
        <taxon>Pseudomonas</taxon>
    </lineage>
</organism>
<dbReference type="Proteomes" id="UP000186677">
    <property type="component" value="Unassembled WGS sequence"/>
</dbReference>
<sequence>MKARYRGSLLAVAVLVLVMVGIRIALPDMVRNYLNDKLAHMGDYRGSVHDVDLALWRGAYRINGLEIVKVSGKVPVPFVNVPALDLSVSWHSLWYDHAVVAEALFVRPQINFVDGGPNKSASQTGEGTDWREQLRKLLPITLNEVRIEDGEITFRNFNSKPPVNLGATRVNASIYNLTNVVNLKGERDARLEGKALLLGQAPMEVSATFDPLSNFEDFEFRLRATKIELKRFNSFASAYGKFDFNAGNGDLVIEAQASKGQLNGYIKPLLRNVEVFNWQQDVENKDKGIFRSIWEAIVGGTETVLKNQNKNQFATRVELKGSIHRQDISVFQAFVQILRNGFIQAFNARYEQPAPEAD</sequence>
<proteinExistence type="predicted"/>
<name>A0A0M3UED9_9PSED</name>